<proteinExistence type="predicted"/>
<evidence type="ECO:0000256" key="1">
    <source>
        <dbReference type="SAM" id="Phobius"/>
    </source>
</evidence>
<dbReference type="SUPFAM" id="SSF53850">
    <property type="entry name" value="Periplasmic binding protein-like II"/>
    <property type="match status" value="1"/>
</dbReference>
<sequence length="208" mass="23404">TFEPTFERVIAPYVKSLKLLGIDARIRMVDPAQYQQRLKGFDFDIITQRYVMRNTPGVELRSYFGTSAANTDGSLNLAGIADPAVDALIERVVAAKNREDMTTAARALDRVLRAGHYWVPHWYKAANSVAYWDRFSRPETKPRFDRGILDTWWFDEAKAAGAPSHDAPNQAGASEAAEQGSSRLWLILGGLFVLGLAALMFMRRRRKP</sequence>
<keyword evidence="1" id="KW-1133">Transmembrane helix</keyword>
<dbReference type="Gene3D" id="3.10.105.10">
    <property type="entry name" value="Dipeptide-binding Protein, Domain 3"/>
    <property type="match status" value="1"/>
</dbReference>
<dbReference type="AlphaFoldDB" id="X1JVN9"/>
<feature type="non-terminal residue" evidence="2">
    <location>
        <position position="1"/>
    </location>
</feature>
<gene>
    <name evidence="2" type="ORF">S03H2_61282</name>
</gene>
<reference evidence="2" key="1">
    <citation type="journal article" date="2014" name="Front. Microbiol.">
        <title>High frequency of phylogenetically diverse reductive dehalogenase-homologous genes in deep subseafloor sedimentary metagenomes.</title>
        <authorList>
            <person name="Kawai M."/>
            <person name="Futagami T."/>
            <person name="Toyoda A."/>
            <person name="Takaki Y."/>
            <person name="Nishi S."/>
            <person name="Hori S."/>
            <person name="Arai W."/>
            <person name="Tsubouchi T."/>
            <person name="Morono Y."/>
            <person name="Uchiyama I."/>
            <person name="Ito T."/>
            <person name="Fujiyama A."/>
            <person name="Inagaki F."/>
            <person name="Takami H."/>
        </authorList>
    </citation>
    <scope>NUCLEOTIDE SEQUENCE</scope>
    <source>
        <strain evidence="2">Expedition CK06-06</strain>
    </source>
</reference>
<protein>
    <recommendedName>
        <fullName evidence="3">Solute-binding protein family 5 domain-containing protein</fullName>
    </recommendedName>
</protein>
<evidence type="ECO:0008006" key="3">
    <source>
        <dbReference type="Google" id="ProtNLM"/>
    </source>
</evidence>
<organism evidence="2">
    <name type="scientific">marine sediment metagenome</name>
    <dbReference type="NCBI Taxonomy" id="412755"/>
    <lineage>
        <taxon>unclassified sequences</taxon>
        <taxon>metagenomes</taxon>
        <taxon>ecological metagenomes</taxon>
    </lineage>
</organism>
<keyword evidence="1" id="KW-0812">Transmembrane</keyword>
<dbReference type="EMBL" id="BARU01039551">
    <property type="protein sequence ID" value="GAH82334.1"/>
    <property type="molecule type" value="Genomic_DNA"/>
</dbReference>
<keyword evidence="1" id="KW-0472">Membrane</keyword>
<feature type="transmembrane region" description="Helical" evidence="1">
    <location>
        <begin position="184"/>
        <end position="202"/>
    </location>
</feature>
<evidence type="ECO:0000313" key="2">
    <source>
        <dbReference type="EMBL" id="GAH82334.1"/>
    </source>
</evidence>
<name>X1JVN9_9ZZZZ</name>
<comment type="caution">
    <text evidence="2">The sequence shown here is derived from an EMBL/GenBank/DDBJ whole genome shotgun (WGS) entry which is preliminary data.</text>
</comment>
<accession>X1JVN9</accession>